<comment type="subcellular location">
    <subcellularLocation>
        <location evidence="1">Cell membrane</location>
        <topology evidence="1">Multi-pass membrane protein</topology>
    </subcellularLocation>
</comment>
<dbReference type="InterPro" id="IPR003445">
    <property type="entry name" value="Cat_transpt"/>
</dbReference>
<evidence type="ECO:0000256" key="4">
    <source>
        <dbReference type="ARBA" id="ARBA00022692"/>
    </source>
</evidence>
<dbReference type="GO" id="GO:0005886">
    <property type="term" value="C:plasma membrane"/>
    <property type="evidence" value="ECO:0007669"/>
    <property type="project" value="UniProtKB-SubCell"/>
</dbReference>
<keyword evidence="5" id="KW-1133">Transmembrane helix</keyword>
<dbReference type="EMBL" id="QGDJ01000002">
    <property type="protein sequence ID" value="PWJ21188.1"/>
    <property type="molecule type" value="Genomic_DNA"/>
</dbReference>
<protein>
    <submittedName>
        <fullName evidence="10">Cation transport protein</fullName>
    </submittedName>
</protein>
<dbReference type="GO" id="GO:0008324">
    <property type="term" value="F:monoatomic cation transmembrane transporter activity"/>
    <property type="evidence" value="ECO:0007669"/>
    <property type="project" value="InterPro"/>
</dbReference>
<evidence type="ECO:0000256" key="6">
    <source>
        <dbReference type="ARBA" id="ARBA00023065"/>
    </source>
</evidence>
<keyword evidence="11" id="KW-1185">Reference proteome</keyword>
<evidence type="ECO:0000313" key="12">
    <source>
        <dbReference type="Proteomes" id="UP000251571"/>
    </source>
</evidence>
<name>A0A2Y9AE84_9RHOB</name>
<reference evidence="9 11" key="2">
    <citation type="submission" date="2018-03" db="EMBL/GenBank/DDBJ databases">
        <title>Genomic Encyclopedia of Archaeal and Bacterial Type Strains, Phase II (KMG-II): from individual species to whole genera.</title>
        <authorList>
            <person name="Goeker M."/>
        </authorList>
    </citation>
    <scope>NUCLEOTIDE SEQUENCE [LARGE SCALE GENOMIC DNA]</scope>
    <source>
        <strain evidence="9 11">DSM 25227</strain>
    </source>
</reference>
<keyword evidence="6" id="KW-0406">Ion transport</keyword>
<proteinExistence type="predicted"/>
<evidence type="ECO:0000256" key="2">
    <source>
        <dbReference type="ARBA" id="ARBA00022448"/>
    </source>
</evidence>
<evidence type="ECO:0000313" key="10">
    <source>
        <dbReference type="EMBL" id="SSA41598.1"/>
    </source>
</evidence>
<reference evidence="10 12" key="1">
    <citation type="submission" date="2016-10" db="EMBL/GenBank/DDBJ databases">
        <authorList>
            <person name="Cai Z."/>
        </authorList>
    </citation>
    <scope>NUCLEOTIDE SEQUENCE [LARGE SCALE GENOMIC DNA]</scope>
    <source>
        <strain evidence="10 12">DSM 25227</strain>
    </source>
</reference>
<gene>
    <name evidence="9" type="ORF">BCF38_102438</name>
    <name evidence="10" type="ORF">SAMN05421539_102438</name>
</gene>
<dbReference type="Pfam" id="PF02386">
    <property type="entry name" value="TrkH"/>
    <property type="match status" value="1"/>
</dbReference>
<dbReference type="GO" id="GO:0030001">
    <property type="term" value="P:metal ion transport"/>
    <property type="evidence" value="ECO:0007669"/>
    <property type="project" value="UniProtKB-ARBA"/>
</dbReference>
<feature type="region of interest" description="Disordered" evidence="8">
    <location>
        <begin position="97"/>
        <end position="118"/>
    </location>
</feature>
<evidence type="ECO:0000313" key="11">
    <source>
        <dbReference type="Proteomes" id="UP000245839"/>
    </source>
</evidence>
<evidence type="ECO:0000256" key="7">
    <source>
        <dbReference type="ARBA" id="ARBA00023136"/>
    </source>
</evidence>
<dbReference type="EMBL" id="UETC01000002">
    <property type="protein sequence ID" value="SSA41598.1"/>
    <property type="molecule type" value="Genomic_DNA"/>
</dbReference>
<organism evidence="10 12">
    <name type="scientific">Jannaschia seohaensis</name>
    <dbReference type="NCBI Taxonomy" id="475081"/>
    <lineage>
        <taxon>Bacteria</taxon>
        <taxon>Pseudomonadati</taxon>
        <taxon>Pseudomonadota</taxon>
        <taxon>Alphaproteobacteria</taxon>
        <taxon>Rhodobacterales</taxon>
        <taxon>Roseobacteraceae</taxon>
        <taxon>Jannaschia</taxon>
    </lineage>
</organism>
<keyword evidence="3" id="KW-1003">Cell membrane</keyword>
<dbReference type="Proteomes" id="UP000251571">
    <property type="component" value="Unassembled WGS sequence"/>
</dbReference>
<keyword evidence="2" id="KW-0813">Transport</keyword>
<accession>A0A2Y9AE84</accession>
<evidence type="ECO:0000256" key="1">
    <source>
        <dbReference type="ARBA" id="ARBA00004651"/>
    </source>
</evidence>
<evidence type="ECO:0000256" key="8">
    <source>
        <dbReference type="SAM" id="MobiDB-lite"/>
    </source>
</evidence>
<evidence type="ECO:0000313" key="9">
    <source>
        <dbReference type="EMBL" id="PWJ21188.1"/>
    </source>
</evidence>
<sequence length="129" mass="13566">MGLLLIATFLLLLSDPGLPFEAVMFEAVSAMGTVGLSMGITGELTGLGKLIVIVLMTAGRVGILTFGMALASHDESRAEEADNDLVLSGQTRPARFVPSGRATDSEVDRAVGWASPCPPRRAIPRGRWA</sequence>
<evidence type="ECO:0000256" key="3">
    <source>
        <dbReference type="ARBA" id="ARBA00022475"/>
    </source>
</evidence>
<dbReference type="PANTHER" id="PTHR32024">
    <property type="entry name" value="TRK SYSTEM POTASSIUM UPTAKE PROTEIN TRKG-RELATED"/>
    <property type="match status" value="1"/>
</dbReference>
<keyword evidence="7" id="KW-0472">Membrane</keyword>
<dbReference type="Proteomes" id="UP000245839">
    <property type="component" value="Unassembled WGS sequence"/>
</dbReference>
<keyword evidence="4" id="KW-0812">Transmembrane</keyword>
<dbReference type="PANTHER" id="PTHR32024:SF1">
    <property type="entry name" value="KTR SYSTEM POTASSIUM UPTAKE PROTEIN B"/>
    <property type="match status" value="1"/>
</dbReference>
<dbReference type="AlphaFoldDB" id="A0A2Y9AE84"/>
<evidence type="ECO:0000256" key="5">
    <source>
        <dbReference type="ARBA" id="ARBA00022989"/>
    </source>
</evidence>